<dbReference type="Proteomes" id="UP001057402">
    <property type="component" value="Chromosome 2"/>
</dbReference>
<protein>
    <submittedName>
        <fullName evidence="1">Uncharacterized protein</fullName>
    </submittedName>
</protein>
<reference evidence="2" key="1">
    <citation type="journal article" date="2023" name="Front. Plant Sci.">
        <title>Chromosomal-level genome assembly of Melastoma candidum provides insights into trichome evolution.</title>
        <authorList>
            <person name="Zhong Y."/>
            <person name="Wu W."/>
            <person name="Sun C."/>
            <person name="Zou P."/>
            <person name="Liu Y."/>
            <person name="Dai S."/>
            <person name="Zhou R."/>
        </authorList>
    </citation>
    <scope>NUCLEOTIDE SEQUENCE [LARGE SCALE GENOMIC DNA]</scope>
</reference>
<proteinExistence type="predicted"/>
<comment type="caution">
    <text evidence="1">The sequence shown here is derived from an EMBL/GenBank/DDBJ whole genome shotgun (WGS) entry which is preliminary data.</text>
</comment>
<evidence type="ECO:0000313" key="1">
    <source>
        <dbReference type="EMBL" id="KAI4385463.1"/>
    </source>
</evidence>
<evidence type="ECO:0000313" key="2">
    <source>
        <dbReference type="Proteomes" id="UP001057402"/>
    </source>
</evidence>
<organism evidence="1 2">
    <name type="scientific">Melastoma candidum</name>
    <dbReference type="NCBI Taxonomy" id="119954"/>
    <lineage>
        <taxon>Eukaryota</taxon>
        <taxon>Viridiplantae</taxon>
        <taxon>Streptophyta</taxon>
        <taxon>Embryophyta</taxon>
        <taxon>Tracheophyta</taxon>
        <taxon>Spermatophyta</taxon>
        <taxon>Magnoliopsida</taxon>
        <taxon>eudicotyledons</taxon>
        <taxon>Gunneridae</taxon>
        <taxon>Pentapetalae</taxon>
        <taxon>rosids</taxon>
        <taxon>malvids</taxon>
        <taxon>Myrtales</taxon>
        <taxon>Melastomataceae</taxon>
        <taxon>Melastomatoideae</taxon>
        <taxon>Melastomateae</taxon>
        <taxon>Melastoma</taxon>
    </lineage>
</organism>
<name>A0ACB9S4A3_9MYRT</name>
<gene>
    <name evidence="1" type="ORF">MLD38_003485</name>
</gene>
<dbReference type="EMBL" id="CM042881">
    <property type="protein sequence ID" value="KAI4385463.1"/>
    <property type="molecule type" value="Genomic_DNA"/>
</dbReference>
<accession>A0ACB9S4A3</accession>
<keyword evidence="2" id="KW-1185">Reference proteome</keyword>
<sequence length="139" mass="15585">MSMADALCSSTLPKSSSITPFHVEFWLWKILLVDYTSHVHGFADEIVAEDLEPAMLVLLGNKETKRTPLNWEMRSIIALGAARDIEYLHSPGPNVSHENIKSSNILLTKSYDDHLFDFGLVHLVDHPSTPARVAGYRAR</sequence>